<dbReference type="PROSITE" id="PS51192">
    <property type="entry name" value="HELICASE_ATP_BIND_1"/>
    <property type="match status" value="1"/>
</dbReference>
<dbReference type="Gene3D" id="1.20.120.1080">
    <property type="match status" value="1"/>
</dbReference>
<keyword evidence="8" id="KW-1185">Reference proteome</keyword>
<dbReference type="EMBL" id="SBIQ01000121">
    <property type="protein sequence ID" value="KAF7683154.1"/>
    <property type="molecule type" value="Genomic_DNA"/>
</dbReference>
<feature type="domain" description="Helicase ATP-binding" evidence="5">
    <location>
        <begin position="129"/>
        <end position="289"/>
    </location>
</feature>
<evidence type="ECO:0000313" key="7">
    <source>
        <dbReference type="EMBL" id="KAF7683154.1"/>
    </source>
</evidence>
<keyword evidence="2" id="KW-0378">Hydrolase</keyword>
<dbReference type="InterPro" id="IPR014001">
    <property type="entry name" value="Helicase_ATP-bd"/>
</dbReference>
<dbReference type="Pfam" id="PF00271">
    <property type="entry name" value="Helicase_C"/>
    <property type="match status" value="1"/>
</dbReference>
<evidence type="ECO:0000256" key="4">
    <source>
        <dbReference type="ARBA" id="ARBA00022840"/>
    </source>
</evidence>
<protein>
    <submittedName>
        <fullName evidence="7">Pre-mRNA-splicing factor ATP-dependent RNA helicase DEAH6</fullName>
    </submittedName>
</protein>
<dbReference type="GO" id="GO:0004386">
    <property type="term" value="F:helicase activity"/>
    <property type="evidence" value="ECO:0007669"/>
    <property type="project" value="UniProtKB-KW"/>
</dbReference>
<comment type="caution">
    <text evidence="7">The sequence shown here is derived from an EMBL/GenBank/DDBJ whole genome shotgun (WGS) entry which is preliminary data.</text>
</comment>
<evidence type="ECO:0000256" key="2">
    <source>
        <dbReference type="ARBA" id="ARBA00022801"/>
    </source>
</evidence>
<reference evidence="7 8" key="1">
    <citation type="submission" date="2019-01" db="EMBL/GenBank/DDBJ databases">
        <title>Genomes sequencing and comparative genomics of infectious freshwater microsporidia, Cucumispora dikerogammari and Thelohania contejeani.</title>
        <authorList>
            <person name="Cormier A."/>
            <person name="Giraud I."/>
            <person name="Wattier R."/>
            <person name="Teixeira M."/>
            <person name="Grandjean F."/>
            <person name="Rigaud T."/>
            <person name="Cordaux R."/>
        </authorList>
    </citation>
    <scope>NUCLEOTIDE SEQUENCE [LARGE SCALE GENOMIC DNA]</scope>
    <source>
        <strain evidence="7">T1</strain>
        <tissue evidence="7">Spores</tissue>
    </source>
</reference>
<dbReference type="Gene3D" id="3.40.50.300">
    <property type="entry name" value="P-loop containing nucleotide triphosphate hydrolases"/>
    <property type="match status" value="2"/>
</dbReference>
<dbReference type="PANTHER" id="PTHR18934:SF99">
    <property type="entry name" value="ATP-DEPENDENT RNA HELICASE DHX37-RELATED"/>
    <property type="match status" value="1"/>
</dbReference>
<dbReference type="Pfam" id="PF00270">
    <property type="entry name" value="DEAD"/>
    <property type="match status" value="1"/>
</dbReference>
<proteinExistence type="predicted"/>
<dbReference type="PANTHER" id="PTHR18934">
    <property type="entry name" value="ATP-DEPENDENT RNA HELICASE"/>
    <property type="match status" value="1"/>
</dbReference>
<evidence type="ECO:0000259" key="6">
    <source>
        <dbReference type="PROSITE" id="PS51194"/>
    </source>
</evidence>
<feature type="domain" description="Helicase C-terminal" evidence="6">
    <location>
        <begin position="323"/>
        <end position="486"/>
    </location>
</feature>
<evidence type="ECO:0000313" key="8">
    <source>
        <dbReference type="Proteomes" id="UP001516464"/>
    </source>
</evidence>
<dbReference type="PROSITE" id="PS51194">
    <property type="entry name" value="HELICASE_CTER"/>
    <property type="match status" value="1"/>
</dbReference>
<dbReference type="InterPro" id="IPR011545">
    <property type="entry name" value="DEAD/DEAH_box_helicase_dom"/>
</dbReference>
<keyword evidence="3 7" id="KW-0347">Helicase</keyword>
<keyword evidence="4" id="KW-0067">ATP-binding</keyword>
<dbReference type="CDD" id="cd18791">
    <property type="entry name" value="SF2_C_RHA"/>
    <property type="match status" value="1"/>
</dbReference>
<dbReference type="SUPFAM" id="SSF52540">
    <property type="entry name" value="P-loop containing nucleoside triphosphate hydrolases"/>
    <property type="match status" value="1"/>
</dbReference>
<keyword evidence="1" id="KW-0547">Nucleotide-binding</keyword>
<dbReference type="Proteomes" id="UP001516464">
    <property type="component" value="Unassembled WGS sequence"/>
</dbReference>
<name>A0ABQ7HYC5_9MICR</name>
<evidence type="ECO:0000256" key="3">
    <source>
        <dbReference type="ARBA" id="ARBA00022806"/>
    </source>
</evidence>
<accession>A0ABQ7HYC5</accession>
<evidence type="ECO:0000259" key="5">
    <source>
        <dbReference type="PROSITE" id="PS51192"/>
    </source>
</evidence>
<dbReference type="InterPro" id="IPR001650">
    <property type="entry name" value="Helicase_C-like"/>
</dbReference>
<dbReference type="SMART" id="SM00487">
    <property type="entry name" value="DEXDc"/>
    <property type="match status" value="1"/>
</dbReference>
<dbReference type="SMART" id="SM00490">
    <property type="entry name" value="HELICc"/>
    <property type="match status" value="1"/>
</dbReference>
<evidence type="ECO:0000256" key="1">
    <source>
        <dbReference type="ARBA" id="ARBA00022741"/>
    </source>
</evidence>
<organism evidence="7 8">
    <name type="scientific">Astathelohania contejeani</name>
    <dbReference type="NCBI Taxonomy" id="164912"/>
    <lineage>
        <taxon>Eukaryota</taxon>
        <taxon>Fungi</taxon>
        <taxon>Fungi incertae sedis</taxon>
        <taxon>Microsporidia</taxon>
        <taxon>Astathelohaniidae</taxon>
        <taxon>Astathelohania</taxon>
    </lineage>
</organism>
<sequence>MNKKEKLLNKYLNKKSKQKLRDELYAELMKFKEPEEKIEIKIKKNKTKSESKKIDNKINNKVDNKKDNNMNEKIDNKMNENIDNEMNENENIDNKLLIKREVKFCNNRIPEIQSQRETLPIYFEEDRIMSSIRAHQVIIISGSTGCGKTTQIPQFLYEHGYCNEKRIVVTQPRRISAITNTWRINTETNENLAGYKIKYESTVTEDTRIKIVTDGVLLKEIRKDFLLSEYSVILVDEYHERSVNIDILVALLSRVCRLRPELRVIIMSATIETGDLDGLWGHKIPVIDIEGVNHRIDLFYGGDNMLGDVSSMKERPNDKYLEQAEKKIKKIIKENSKGTILCFLPGKEDIHELGKMLKSPNLKILPFHASLTSEDQKLIFKPTKKWKIILATNIAETSITIPDVSYVVDTGRMKVKTYEDGVLCYKVAFIAKSNAIQRMGRAGRTKNGICYRLYSGVTYDSFLDYPIPRILTDPLDEHFLMLKSMGIDIKTFPFLTHPGVKRIDDTCRLLVDLGALDNSLNITSTGLDMVLIPLPPRLSRLITARPSQGVIALASIISVNLEIKTKILDKEITTRAMSDTIVKLRLFNRYILSDDKPLFCKTHHINYNLMEEALKIYKHLLKGMSCEFVLDDEVEKELRNIIYCGYCDQLATKMGNVWVYNGRQIWLASESVKEDENYLVFEYLISGKKKTYAKNITYVDEDFFN</sequence>
<dbReference type="InterPro" id="IPR027417">
    <property type="entry name" value="P-loop_NTPase"/>
</dbReference>
<gene>
    <name evidence="7" type="primary">MEE29_1</name>
    <name evidence="7" type="ORF">TCON_1635</name>
</gene>